<dbReference type="Proteomes" id="UP000827892">
    <property type="component" value="Chromosome IV"/>
</dbReference>
<protein>
    <submittedName>
        <fullName evidence="2">Uncharacterized protein</fullName>
    </submittedName>
</protein>
<organism evidence="2 3">
    <name type="scientific">Caenorhabditis briggsae</name>
    <dbReference type="NCBI Taxonomy" id="6238"/>
    <lineage>
        <taxon>Eukaryota</taxon>
        <taxon>Metazoa</taxon>
        <taxon>Ecdysozoa</taxon>
        <taxon>Nematoda</taxon>
        <taxon>Chromadorea</taxon>
        <taxon>Rhabditida</taxon>
        <taxon>Rhabditina</taxon>
        <taxon>Rhabditomorpha</taxon>
        <taxon>Rhabditoidea</taxon>
        <taxon>Rhabditidae</taxon>
        <taxon>Peloderinae</taxon>
        <taxon>Caenorhabditis</taxon>
    </lineage>
</organism>
<feature type="region of interest" description="Disordered" evidence="1">
    <location>
        <begin position="1"/>
        <end position="76"/>
    </location>
</feature>
<dbReference type="EMBL" id="CP090894">
    <property type="protein sequence ID" value="ULT93931.1"/>
    <property type="molecule type" value="Genomic_DNA"/>
</dbReference>
<feature type="compositionally biased region" description="Basic and acidic residues" evidence="1">
    <location>
        <begin position="30"/>
        <end position="56"/>
    </location>
</feature>
<sequence length="76" mass="8307">MSQQSKKNAEHIEWEQQEGDGGRNGGSKGIAEEGRKWGDGLEPEKQDVLESAEKSRKSAATLGDGNSTHHSEREKS</sequence>
<reference evidence="2 3" key="1">
    <citation type="submission" date="2022-05" db="EMBL/GenBank/DDBJ databases">
        <title>Chromosome-level reference genomes for two strains of Caenorhabditis briggsae: an improved platform for comparative genomics.</title>
        <authorList>
            <person name="Stevens L."/>
            <person name="Andersen E.C."/>
        </authorList>
    </citation>
    <scope>NUCLEOTIDE SEQUENCE [LARGE SCALE GENOMIC DNA]</scope>
    <source>
        <strain evidence="2">QX1410_ONT</strain>
        <tissue evidence="2">Whole-organism</tissue>
    </source>
</reference>
<evidence type="ECO:0000313" key="2">
    <source>
        <dbReference type="EMBL" id="ULT93931.1"/>
    </source>
</evidence>
<dbReference type="AlphaFoldDB" id="A0AAE9A8Z0"/>
<evidence type="ECO:0000256" key="1">
    <source>
        <dbReference type="SAM" id="MobiDB-lite"/>
    </source>
</evidence>
<gene>
    <name evidence="2" type="ORF">L3Y34_003441</name>
</gene>
<proteinExistence type="predicted"/>
<evidence type="ECO:0000313" key="3">
    <source>
        <dbReference type="Proteomes" id="UP000827892"/>
    </source>
</evidence>
<feature type="compositionally biased region" description="Basic and acidic residues" evidence="1">
    <location>
        <begin position="67"/>
        <end position="76"/>
    </location>
</feature>
<accession>A0AAE9A8Z0</accession>
<name>A0AAE9A8Z0_CAEBR</name>